<name>A0A1I8EQB7_WUCBA</name>
<proteinExistence type="predicted"/>
<feature type="transmembrane region" description="Helical" evidence="1">
    <location>
        <begin position="104"/>
        <end position="122"/>
    </location>
</feature>
<protein>
    <submittedName>
        <fullName evidence="2">Uncharacterized protein</fullName>
    </submittedName>
</protein>
<evidence type="ECO:0000256" key="1">
    <source>
        <dbReference type="SAM" id="Phobius"/>
    </source>
</evidence>
<keyword evidence="1" id="KW-1133">Transmembrane helix</keyword>
<dbReference type="AlphaFoldDB" id="A0A1I8EQB7"/>
<accession>A0A1I8EQB7</accession>
<dbReference type="STRING" id="6293.A0A1I8EQB7"/>
<sequence length="179" mass="20736">MVHCYFAGMLKTSCRNLLRLSSLGMSVTRIESGIPSLNEIKKSEDDYHPSKYTILVKKSYAGNKRKDPMHYTDRKVGRGYWHFSNTIFHSRPKIHPKTSKGIKLNFYLIFILLLGLCIDYDWYVISILVNKLVITFVSVDCLLLGYQIKKFEITNFCPEVADCNPRETKSTNRQIKTTN</sequence>
<evidence type="ECO:0000313" key="2">
    <source>
        <dbReference type="WBParaSite" id="maker-PairedContig_372-snap-gene-1.16-mRNA-1"/>
    </source>
</evidence>
<keyword evidence="1" id="KW-0472">Membrane</keyword>
<feature type="transmembrane region" description="Helical" evidence="1">
    <location>
        <begin position="128"/>
        <end position="146"/>
    </location>
</feature>
<organism evidence="2">
    <name type="scientific">Wuchereria bancrofti</name>
    <dbReference type="NCBI Taxonomy" id="6293"/>
    <lineage>
        <taxon>Eukaryota</taxon>
        <taxon>Metazoa</taxon>
        <taxon>Ecdysozoa</taxon>
        <taxon>Nematoda</taxon>
        <taxon>Chromadorea</taxon>
        <taxon>Rhabditida</taxon>
        <taxon>Spirurina</taxon>
        <taxon>Spiruromorpha</taxon>
        <taxon>Filarioidea</taxon>
        <taxon>Onchocercidae</taxon>
        <taxon>Wuchereria</taxon>
    </lineage>
</organism>
<keyword evidence="1" id="KW-0812">Transmembrane</keyword>
<reference evidence="2" key="1">
    <citation type="submission" date="2016-11" db="UniProtKB">
        <authorList>
            <consortium name="WormBaseParasite"/>
        </authorList>
    </citation>
    <scope>IDENTIFICATION</scope>
    <source>
        <strain evidence="2">pt0022</strain>
    </source>
</reference>
<dbReference type="WBParaSite" id="maker-PairedContig_372-snap-gene-1.16-mRNA-1">
    <property type="protein sequence ID" value="maker-PairedContig_372-snap-gene-1.16-mRNA-1"/>
    <property type="gene ID" value="maker-PairedContig_372-snap-gene-1.16"/>
</dbReference>